<feature type="non-terminal residue" evidence="1">
    <location>
        <position position="1"/>
    </location>
</feature>
<reference evidence="1" key="1">
    <citation type="journal article" date="2015" name="Nature">
        <title>Complex archaea that bridge the gap between prokaryotes and eukaryotes.</title>
        <authorList>
            <person name="Spang A."/>
            <person name="Saw J.H."/>
            <person name="Jorgensen S.L."/>
            <person name="Zaremba-Niedzwiedzka K."/>
            <person name="Martijn J."/>
            <person name="Lind A.E."/>
            <person name="van Eijk R."/>
            <person name="Schleper C."/>
            <person name="Guy L."/>
            <person name="Ettema T.J."/>
        </authorList>
    </citation>
    <scope>NUCLEOTIDE SEQUENCE</scope>
</reference>
<protein>
    <recommendedName>
        <fullName evidence="2">Zona occludens toxin N-terminal domain-containing protein</fullName>
    </recommendedName>
</protein>
<evidence type="ECO:0000313" key="1">
    <source>
        <dbReference type="EMBL" id="KKM18818.1"/>
    </source>
</evidence>
<organism evidence="1">
    <name type="scientific">marine sediment metagenome</name>
    <dbReference type="NCBI Taxonomy" id="412755"/>
    <lineage>
        <taxon>unclassified sequences</taxon>
        <taxon>metagenomes</taxon>
        <taxon>ecological metagenomes</taxon>
    </lineage>
</organism>
<gene>
    <name evidence="1" type="ORF">LCGC14_1661940</name>
</gene>
<name>A0A0F9K9Q1_9ZZZZ</name>
<dbReference type="SUPFAM" id="SSF52540">
    <property type="entry name" value="P-loop containing nucleoside triphosphate hydrolases"/>
    <property type="match status" value="1"/>
</dbReference>
<sequence>KEVRRIYGLVNMVTVSIKVDGNTENLYMDGGLYKHLTKKVKPSVEKKDFDYVMIVDGSEGTGKSVMAFQIAKVLDPKFDLDNICFTPSEFIKAVTHAKPYSCIVFDEAFTGLSSRAALSEVNRLLVSLMMEMRQNNLFVILVMPTFFMLDKYAVLHRSKEMFHVHLRNGKRGFWRFYDKDKMKKMYFDGKKYYEYKVRPRSFGRYKGLWAINEKKYLEKKRKSLKGKQRRTKAEAYKEQRDTLLYILIKDMKLGQRGTSRVCSKYGFSINHSTLSDVFTQKQKELLETQD</sequence>
<dbReference type="Gene3D" id="3.40.50.300">
    <property type="entry name" value="P-loop containing nucleotide triphosphate hydrolases"/>
    <property type="match status" value="1"/>
</dbReference>
<proteinExistence type="predicted"/>
<accession>A0A0F9K9Q1</accession>
<evidence type="ECO:0008006" key="2">
    <source>
        <dbReference type="Google" id="ProtNLM"/>
    </source>
</evidence>
<comment type="caution">
    <text evidence="1">The sequence shown here is derived from an EMBL/GenBank/DDBJ whole genome shotgun (WGS) entry which is preliminary data.</text>
</comment>
<dbReference type="AlphaFoldDB" id="A0A0F9K9Q1"/>
<dbReference type="InterPro" id="IPR027417">
    <property type="entry name" value="P-loop_NTPase"/>
</dbReference>
<dbReference type="EMBL" id="LAZR01014138">
    <property type="protein sequence ID" value="KKM18818.1"/>
    <property type="molecule type" value="Genomic_DNA"/>
</dbReference>